<keyword evidence="1" id="KW-0812">Transmembrane</keyword>
<sequence length="308" mass="32988">MSIVPFAAWAVLRLIPGDVHFQWVRAVAFTPYVALASVAVPLLALVSRRWTALAASMVVTGSLAACVVPRAIPGGNPPATGPQLRVLSSNLMMGSVPPEKLIDLVRELRADVLTLQELTPSAAEGLRDAGIDKLLPYHVDVPVQRAQGSGIFSRFPLAQGQLIEFGKFRQVAAMVDVPGAPQVSVVSVHPCAPRYSERMGCWADGLAALPLPDGPVRILAGDFNATLDHARMRHLLDAGYHDAAATTGDGLTTTWPYRRWRFNGWGIPPVTLDHILVDPRAAAGSFGVHRLTSTDHLAVFAALTLPSR</sequence>
<proteinExistence type="predicted"/>
<evidence type="ECO:0000313" key="3">
    <source>
        <dbReference type="EMBL" id="MEV0975104.1"/>
    </source>
</evidence>
<dbReference type="Proteomes" id="UP001551675">
    <property type="component" value="Unassembled WGS sequence"/>
</dbReference>
<feature type="transmembrane region" description="Helical" evidence="1">
    <location>
        <begin position="53"/>
        <end position="72"/>
    </location>
</feature>
<feature type="domain" description="Endonuclease/exonuclease/phosphatase" evidence="2">
    <location>
        <begin position="87"/>
        <end position="296"/>
    </location>
</feature>
<keyword evidence="3" id="KW-0540">Nuclease</keyword>
<dbReference type="GO" id="GO:0004519">
    <property type="term" value="F:endonuclease activity"/>
    <property type="evidence" value="ECO:0007669"/>
    <property type="project" value="UniProtKB-KW"/>
</dbReference>
<reference evidence="3 4" key="1">
    <citation type="submission" date="2024-06" db="EMBL/GenBank/DDBJ databases">
        <title>The Natural Products Discovery Center: Release of the First 8490 Sequenced Strains for Exploring Actinobacteria Biosynthetic Diversity.</title>
        <authorList>
            <person name="Kalkreuter E."/>
            <person name="Kautsar S.A."/>
            <person name="Yang D."/>
            <person name="Bader C.D."/>
            <person name="Teijaro C.N."/>
            <person name="Fluegel L."/>
            <person name="Davis C.M."/>
            <person name="Simpson J.R."/>
            <person name="Lauterbach L."/>
            <person name="Steele A.D."/>
            <person name="Gui C."/>
            <person name="Meng S."/>
            <person name="Li G."/>
            <person name="Viehrig K."/>
            <person name="Ye F."/>
            <person name="Su P."/>
            <person name="Kiefer A.F."/>
            <person name="Nichols A."/>
            <person name="Cepeda A.J."/>
            <person name="Yan W."/>
            <person name="Fan B."/>
            <person name="Jiang Y."/>
            <person name="Adhikari A."/>
            <person name="Zheng C.-J."/>
            <person name="Schuster L."/>
            <person name="Cowan T.M."/>
            <person name="Smanski M.J."/>
            <person name="Chevrette M.G."/>
            <person name="De Carvalho L.P.S."/>
            <person name="Shen B."/>
        </authorList>
    </citation>
    <scope>NUCLEOTIDE SEQUENCE [LARGE SCALE GENOMIC DNA]</scope>
    <source>
        <strain evidence="3 4">NPDC050100</strain>
    </source>
</reference>
<keyword evidence="1" id="KW-1133">Transmembrane helix</keyword>
<dbReference type="InterPro" id="IPR005135">
    <property type="entry name" value="Endo/exonuclease/phosphatase"/>
</dbReference>
<dbReference type="InterPro" id="IPR036691">
    <property type="entry name" value="Endo/exonu/phosph_ase_sf"/>
</dbReference>
<comment type="caution">
    <text evidence="3">The sequence shown here is derived from an EMBL/GenBank/DDBJ whole genome shotgun (WGS) entry which is preliminary data.</text>
</comment>
<keyword evidence="1" id="KW-0472">Membrane</keyword>
<keyword evidence="3" id="KW-0378">Hydrolase</keyword>
<organism evidence="3 4">
    <name type="scientific">Microtetraspora glauca</name>
    <dbReference type="NCBI Taxonomy" id="1996"/>
    <lineage>
        <taxon>Bacteria</taxon>
        <taxon>Bacillati</taxon>
        <taxon>Actinomycetota</taxon>
        <taxon>Actinomycetes</taxon>
        <taxon>Streptosporangiales</taxon>
        <taxon>Streptosporangiaceae</taxon>
        <taxon>Microtetraspora</taxon>
    </lineage>
</organism>
<keyword evidence="3" id="KW-0255">Endonuclease</keyword>
<dbReference type="Gene3D" id="3.60.10.10">
    <property type="entry name" value="Endonuclease/exonuclease/phosphatase"/>
    <property type="match status" value="1"/>
</dbReference>
<dbReference type="EMBL" id="JBFALK010000043">
    <property type="protein sequence ID" value="MEV0975104.1"/>
    <property type="molecule type" value="Genomic_DNA"/>
</dbReference>
<dbReference type="Pfam" id="PF03372">
    <property type="entry name" value="Exo_endo_phos"/>
    <property type="match status" value="1"/>
</dbReference>
<evidence type="ECO:0000256" key="1">
    <source>
        <dbReference type="SAM" id="Phobius"/>
    </source>
</evidence>
<keyword evidence="4" id="KW-1185">Reference proteome</keyword>
<name>A0ABV3GU02_MICGL</name>
<gene>
    <name evidence="3" type="ORF">AB0I59_41495</name>
</gene>
<dbReference type="RefSeq" id="WP_358142448.1">
    <property type="nucleotide sequence ID" value="NZ_JBFALK010000043.1"/>
</dbReference>
<feature type="transmembrane region" description="Helical" evidence="1">
    <location>
        <begin position="27"/>
        <end position="46"/>
    </location>
</feature>
<dbReference type="SUPFAM" id="SSF56219">
    <property type="entry name" value="DNase I-like"/>
    <property type="match status" value="1"/>
</dbReference>
<accession>A0ABV3GU02</accession>
<evidence type="ECO:0000259" key="2">
    <source>
        <dbReference type="Pfam" id="PF03372"/>
    </source>
</evidence>
<evidence type="ECO:0000313" key="4">
    <source>
        <dbReference type="Proteomes" id="UP001551675"/>
    </source>
</evidence>
<protein>
    <submittedName>
        <fullName evidence="3">Endonuclease/exonuclease/phosphatase family protein</fullName>
    </submittedName>
</protein>